<protein>
    <submittedName>
        <fullName evidence="2">Uncharacterized protein</fullName>
    </submittedName>
</protein>
<evidence type="ECO:0000256" key="1">
    <source>
        <dbReference type="SAM" id="MobiDB-lite"/>
    </source>
</evidence>
<reference evidence="2" key="1">
    <citation type="journal article" date="2021" name="Front. Microbiol.">
        <title>Comprehensive Comparative Genomics and Phenotyping of Methylobacterium Species.</title>
        <authorList>
            <person name="Alessa O."/>
            <person name="Ogura Y."/>
            <person name="Fujitani Y."/>
            <person name="Takami H."/>
            <person name="Hayashi T."/>
            <person name="Sahin N."/>
            <person name="Tani A."/>
        </authorList>
    </citation>
    <scope>NUCLEOTIDE SEQUENCE</scope>
    <source>
        <strain evidence="2">DSM 17168</strain>
    </source>
</reference>
<accession>A0ABQ4SDM3</accession>
<reference evidence="2" key="2">
    <citation type="submission" date="2021-08" db="EMBL/GenBank/DDBJ databases">
        <authorList>
            <person name="Tani A."/>
            <person name="Ola A."/>
            <person name="Ogura Y."/>
            <person name="Katsura K."/>
            <person name="Hayashi T."/>
        </authorList>
    </citation>
    <scope>NUCLEOTIDE SEQUENCE</scope>
    <source>
        <strain evidence="2">DSM 17168</strain>
    </source>
</reference>
<dbReference type="Proteomes" id="UP001055153">
    <property type="component" value="Unassembled WGS sequence"/>
</dbReference>
<gene>
    <name evidence="2" type="ORF">GMJLKIPL_2573</name>
</gene>
<dbReference type="EMBL" id="BPQQ01000030">
    <property type="protein sequence ID" value="GJE00649.1"/>
    <property type="molecule type" value="Genomic_DNA"/>
</dbReference>
<proteinExistence type="predicted"/>
<evidence type="ECO:0000313" key="2">
    <source>
        <dbReference type="EMBL" id="GJE00649.1"/>
    </source>
</evidence>
<feature type="region of interest" description="Disordered" evidence="1">
    <location>
        <begin position="149"/>
        <end position="186"/>
    </location>
</feature>
<name>A0ABQ4SDM3_9HYPH</name>
<comment type="caution">
    <text evidence="2">The sequence shown here is derived from an EMBL/GenBank/DDBJ whole genome shotgun (WGS) entry which is preliminary data.</text>
</comment>
<organism evidence="2 3">
    <name type="scientific">Methylobacterium isbiliense</name>
    <dbReference type="NCBI Taxonomy" id="315478"/>
    <lineage>
        <taxon>Bacteria</taxon>
        <taxon>Pseudomonadati</taxon>
        <taxon>Pseudomonadota</taxon>
        <taxon>Alphaproteobacteria</taxon>
        <taxon>Hyphomicrobiales</taxon>
        <taxon>Methylobacteriaceae</taxon>
        <taxon>Methylobacterium</taxon>
    </lineage>
</organism>
<keyword evidence="3" id="KW-1185">Reference proteome</keyword>
<dbReference type="RefSeq" id="WP_238235538.1">
    <property type="nucleotide sequence ID" value="NZ_BPQQ01000030.1"/>
</dbReference>
<evidence type="ECO:0000313" key="3">
    <source>
        <dbReference type="Proteomes" id="UP001055153"/>
    </source>
</evidence>
<sequence>MGVHDWDLVPARNATADPTIRATDGASQRDVFSSLRAMMAATRALADDQGGALVSEGTDNVYVISTASGLSELRPGLMISFWADRDNTDEPFLNVSGTGPRRWRGADGLSLPAGSVQRGLLYTVTWTGGLDGLPLEWRSVGAASAAPRSAGVSFDHSGSPAERAQYDAAPKGTTFLSVADTPQGPS</sequence>